<keyword evidence="2" id="KW-1185">Reference proteome</keyword>
<reference evidence="1 2" key="1">
    <citation type="submission" date="2016-02" db="EMBL/GenBank/DDBJ databases">
        <title>Genome analysis of coral dinoflagellate symbionts highlights evolutionary adaptations to a symbiotic lifestyle.</title>
        <authorList>
            <person name="Aranda M."/>
            <person name="Li Y."/>
            <person name="Liew Y.J."/>
            <person name="Baumgarten S."/>
            <person name="Simakov O."/>
            <person name="Wilson M."/>
            <person name="Piel J."/>
            <person name="Ashoor H."/>
            <person name="Bougouffa S."/>
            <person name="Bajic V.B."/>
            <person name="Ryu T."/>
            <person name="Ravasi T."/>
            <person name="Bayer T."/>
            <person name="Micklem G."/>
            <person name="Kim H."/>
            <person name="Bhak J."/>
            <person name="Lajeunesse T.C."/>
            <person name="Voolstra C.R."/>
        </authorList>
    </citation>
    <scope>NUCLEOTIDE SEQUENCE [LARGE SCALE GENOMIC DNA]</scope>
    <source>
        <strain evidence="1 2">CCMP2467</strain>
    </source>
</reference>
<dbReference type="OMA" id="KERHEIC"/>
<gene>
    <name evidence="1" type="ORF">AK812_SmicGene36760</name>
</gene>
<evidence type="ECO:0000313" key="1">
    <source>
        <dbReference type="EMBL" id="OLP82571.1"/>
    </source>
</evidence>
<protein>
    <submittedName>
        <fullName evidence="1">Uncharacterized protein</fullName>
    </submittedName>
</protein>
<dbReference type="AlphaFoldDB" id="A0A1Q9CI22"/>
<name>A0A1Q9CI22_SYMMI</name>
<organism evidence="1 2">
    <name type="scientific">Symbiodinium microadriaticum</name>
    <name type="common">Dinoflagellate</name>
    <name type="synonym">Zooxanthella microadriatica</name>
    <dbReference type="NCBI Taxonomy" id="2951"/>
    <lineage>
        <taxon>Eukaryota</taxon>
        <taxon>Sar</taxon>
        <taxon>Alveolata</taxon>
        <taxon>Dinophyceae</taxon>
        <taxon>Suessiales</taxon>
        <taxon>Symbiodiniaceae</taxon>
        <taxon>Symbiodinium</taxon>
    </lineage>
</organism>
<comment type="caution">
    <text evidence="1">The sequence shown here is derived from an EMBL/GenBank/DDBJ whole genome shotgun (WGS) entry which is preliminary data.</text>
</comment>
<dbReference type="OrthoDB" id="405855at2759"/>
<dbReference type="EMBL" id="LSRX01001181">
    <property type="protein sequence ID" value="OLP82571.1"/>
    <property type="molecule type" value="Genomic_DNA"/>
</dbReference>
<proteinExistence type="predicted"/>
<dbReference type="Proteomes" id="UP000186817">
    <property type="component" value="Unassembled WGS sequence"/>
</dbReference>
<sequence>MLSWPFSRASGEIFVKAGLHDSKTLWPKSKKEWCCHHEKRGCDSVLGGSFDCDEGFENWQRGWSPSKQEWCCAQESKGCAEHFTCERSKEDEWSEAEQDYCCDKFHYCRTEPAEVFDCKAGYEDWEHLWSPAKQEWCCNGYGRGCPVSEPFDCQAGLSNWHAGWSDKKKDYCCHKHELGCDSDEGESIGSMQIDCASDYINWQKWSSGKKLYCCDKYNLACEGSDHHVHHVTGMVDHIHAEPYDCAAGFDNWHRGWSRHKKGYCCDKYQLGCSHGYMGGLGWHDLHVTPGRVSVTTVHHHHIHVHG</sequence>
<evidence type="ECO:0000313" key="2">
    <source>
        <dbReference type="Proteomes" id="UP000186817"/>
    </source>
</evidence>
<accession>A0A1Q9CI22</accession>